<dbReference type="InterPro" id="IPR013889">
    <property type="entry name" value="Karyogamy_KAR9"/>
</dbReference>
<dbReference type="GO" id="GO:0051293">
    <property type="term" value="P:establishment of spindle localization"/>
    <property type="evidence" value="ECO:0007669"/>
    <property type="project" value="TreeGrafter"/>
</dbReference>
<dbReference type="GO" id="GO:0030473">
    <property type="term" value="P:nuclear migration along microtubule"/>
    <property type="evidence" value="ECO:0007669"/>
    <property type="project" value="TreeGrafter"/>
</dbReference>
<dbReference type="GO" id="GO:0005938">
    <property type="term" value="C:cell cortex"/>
    <property type="evidence" value="ECO:0007669"/>
    <property type="project" value="TreeGrafter"/>
</dbReference>
<dbReference type="InterPro" id="IPR036047">
    <property type="entry name" value="F-box-like_dom_sf"/>
</dbReference>
<dbReference type="Proteomes" id="UP000298390">
    <property type="component" value="Unassembled WGS sequence"/>
</dbReference>
<evidence type="ECO:0000259" key="2">
    <source>
        <dbReference type="PROSITE" id="PS50181"/>
    </source>
</evidence>
<dbReference type="AlphaFoldDB" id="A0A4Y9YFK9"/>
<dbReference type="Pfam" id="PF08580">
    <property type="entry name" value="KAR9"/>
    <property type="match status" value="1"/>
</dbReference>
<dbReference type="GO" id="GO:0005816">
    <property type="term" value="C:spindle pole body"/>
    <property type="evidence" value="ECO:0007669"/>
    <property type="project" value="TreeGrafter"/>
</dbReference>
<evidence type="ECO:0000313" key="3">
    <source>
        <dbReference type="EMBL" id="TFY59679.1"/>
    </source>
</evidence>
<dbReference type="SUPFAM" id="SSF81383">
    <property type="entry name" value="F-box domain"/>
    <property type="match status" value="1"/>
</dbReference>
<dbReference type="InterPro" id="IPR045464">
    <property type="entry name" value="Hrt3/FBXO9_C"/>
</dbReference>
<dbReference type="Pfam" id="PF12937">
    <property type="entry name" value="F-box-like"/>
    <property type="match status" value="1"/>
</dbReference>
<feature type="region of interest" description="Disordered" evidence="1">
    <location>
        <begin position="457"/>
        <end position="485"/>
    </location>
</feature>
<organism evidence="3 4">
    <name type="scientific">Rhodofomes roseus</name>
    <dbReference type="NCBI Taxonomy" id="34475"/>
    <lineage>
        <taxon>Eukaryota</taxon>
        <taxon>Fungi</taxon>
        <taxon>Dikarya</taxon>
        <taxon>Basidiomycota</taxon>
        <taxon>Agaricomycotina</taxon>
        <taxon>Agaricomycetes</taxon>
        <taxon>Polyporales</taxon>
        <taxon>Rhodofomes</taxon>
    </lineage>
</organism>
<dbReference type="InterPro" id="IPR001810">
    <property type="entry name" value="F-box_dom"/>
</dbReference>
<reference evidence="3 4" key="1">
    <citation type="submission" date="2019-01" db="EMBL/GenBank/DDBJ databases">
        <title>Genome sequencing of the rare red list fungi Fomitopsis rosea.</title>
        <authorList>
            <person name="Buettner E."/>
            <person name="Kellner H."/>
        </authorList>
    </citation>
    <scope>NUCLEOTIDE SEQUENCE [LARGE SCALE GENOMIC DNA]</scope>
    <source>
        <strain evidence="3 4">DSM 105464</strain>
    </source>
</reference>
<dbReference type="Pfam" id="PF19270">
    <property type="entry name" value="FBO_C"/>
    <property type="match status" value="1"/>
</dbReference>
<feature type="compositionally biased region" description="Polar residues" evidence="1">
    <location>
        <begin position="1"/>
        <end position="12"/>
    </location>
</feature>
<gene>
    <name evidence="3" type="ORF">EVJ58_g5626</name>
</gene>
<feature type="region of interest" description="Disordered" evidence="1">
    <location>
        <begin position="1"/>
        <end position="93"/>
    </location>
</feature>
<dbReference type="STRING" id="34475.A0A4Y9YFK9"/>
<comment type="caution">
    <text evidence="3">The sequence shown here is derived from an EMBL/GenBank/DDBJ whole genome shotgun (WGS) entry which is preliminary data.</text>
</comment>
<dbReference type="GO" id="GO:0043332">
    <property type="term" value="C:mating projection tip"/>
    <property type="evidence" value="ECO:0007669"/>
    <property type="project" value="TreeGrafter"/>
</dbReference>
<name>A0A4Y9YFK9_9APHY</name>
<feature type="compositionally biased region" description="Low complexity" evidence="1">
    <location>
        <begin position="466"/>
        <end position="477"/>
    </location>
</feature>
<feature type="compositionally biased region" description="Basic and acidic residues" evidence="1">
    <location>
        <begin position="15"/>
        <end position="28"/>
    </location>
</feature>
<feature type="domain" description="F-box" evidence="2">
    <location>
        <begin position="219"/>
        <end position="265"/>
    </location>
</feature>
<evidence type="ECO:0000256" key="1">
    <source>
        <dbReference type="SAM" id="MobiDB-lite"/>
    </source>
</evidence>
<dbReference type="PROSITE" id="PS50181">
    <property type="entry name" value="FBOX"/>
    <property type="match status" value="1"/>
</dbReference>
<evidence type="ECO:0000313" key="4">
    <source>
        <dbReference type="Proteomes" id="UP000298390"/>
    </source>
</evidence>
<dbReference type="EMBL" id="SEKV01000292">
    <property type="protein sequence ID" value="TFY59679.1"/>
    <property type="molecule type" value="Genomic_DNA"/>
</dbReference>
<sequence length="806" mass="90283">MSAQTAASSPNTAEDLARFREEWKEEVRRKKAAAHAGPSKPEGPSDTAPSQQNGPEALQKDKSPEVPQTAVHPAKAYHPVHVPRVTDTTSAPLGPKLQRAVEVYRRAVLCEQQSNLDEALALYRTAFRMDSNVDRAYHKIETQFYVNPIPPAAQKPGQASSSSKRHSLDDIVHNLKALDVHSAVVPAKEGDAVPQGSLASIMTEWPHDLEFLPEDEREPAWIQRLPIEVLLVVLRKLDTTTLERFALVSRRARALTIDTSIWREFVEAIYKPPQLPDIEELAVLLNDFQGDHRRLYIEQPRIRLDGVYIAICHYTRTGVSETSWINPVHMVQYHRFLRFYPDGQVISLLSLAEPREIIPILKPTLHIKGLSLGSWRLTGTTVHIESLVDPRPSSGSTNRHAFQMTLELRSRPLGRWNRLNFLAYDSVNLESGKVSPVPLKHDRGYHFSKNSFKHALPSPSDSHFNSTSSTSSSSSSSSHKKDDEDMTITASRSLMKLKSTDKSKEALHLLALSTRITELSYSISDIQTRIFEIQELRHKSQSSADSKDASGVIDQSLSSLDERLETVTAGIKSVNGSLEPLLKAGDRTSVASGHVPSEETLLLRKHSAMLSEWEALQKEIQVLREELKEDKWLTVFRTVTDQADGMMSSLEKAVNRCQEFIWKVQSALNDAGTPSVSSVRSEKSPVSFDTFQSLLDSFEAKKKHYMPATTKVLSIIDKGVQDRVTKNGECLRRHAESTQRWHNLRERIARTDAEMGAVRRVLTGEDISAASSEAGSTGEIVKGTDTQFQHAFSFHFSVPQIRKEVY</sequence>
<dbReference type="Gene3D" id="1.20.1280.50">
    <property type="match status" value="1"/>
</dbReference>
<accession>A0A4Y9YFK9</accession>
<dbReference type="PANTHER" id="PTHR37271:SF1">
    <property type="entry name" value="KARYOGAMY PROTEIN KAR9"/>
    <property type="match status" value="1"/>
</dbReference>
<dbReference type="PANTHER" id="PTHR37271">
    <property type="entry name" value="KARYOGAMY PROTEIN KAR9"/>
    <property type="match status" value="1"/>
</dbReference>
<protein>
    <recommendedName>
        <fullName evidence="2">F-box domain-containing protein</fullName>
    </recommendedName>
</protein>
<proteinExistence type="predicted"/>